<proteinExistence type="inferred from homology"/>
<keyword evidence="1 5" id="KW-0436">Ligase</keyword>
<dbReference type="Proteomes" id="UP000248806">
    <property type="component" value="Unassembled WGS sequence"/>
</dbReference>
<keyword evidence="3 5" id="KW-0067">ATP-binding</keyword>
<keyword evidence="7" id="KW-1185">Reference proteome</keyword>
<evidence type="ECO:0000313" key="7">
    <source>
        <dbReference type="Proteomes" id="UP000248806"/>
    </source>
</evidence>
<dbReference type="InterPro" id="IPR050141">
    <property type="entry name" value="GCL_type2/YbdK_subfam"/>
</dbReference>
<dbReference type="Pfam" id="PF04107">
    <property type="entry name" value="GCS2"/>
    <property type="match status" value="1"/>
</dbReference>
<dbReference type="NCBIfam" id="TIGR02050">
    <property type="entry name" value="gshA_cyan_rel"/>
    <property type="match status" value="1"/>
</dbReference>
<evidence type="ECO:0000256" key="5">
    <source>
        <dbReference type="HAMAP-Rule" id="MF_01609"/>
    </source>
</evidence>
<comment type="function">
    <text evidence="5">ATP-dependent carboxylate-amine ligase which exhibits weak glutamate--cysteine ligase activity.</text>
</comment>
<dbReference type="SUPFAM" id="SSF55931">
    <property type="entry name" value="Glutamine synthetase/guanido kinase"/>
    <property type="match status" value="1"/>
</dbReference>
<dbReference type="NCBIfam" id="NF010039">
    <property type="entry name" value="PRK13515.1"/>
    <property type="match status" value="1"/>
</dbReference>
<dbReference type="EC" id="6.3.2.2" evidence="5"/>
<organism evidence="6 7">
    <name type="scientific">Thermosporothrix hazakensis</name>
    <dbReference type="NCBI Taxonomy" id="644383"/>
    <lineage>
        <taxon>Bacteria</taxon>
        <taxon>Bacillati</taxon>
        <taxon>Chloroflexota</taxon>
        <taxon>Ktedonobacteria</taxon>
        <taxon>Ktedonobacterales</taxon>
        <taxon>Thermosporotrichaceae</taxon>
        <taxon>Thermosporothrix</taxon>
    </lineage>
</organism>
<keyword evidence="2 5" id="KW-0547">Nucleotide-binding</keyword>
<sequence length="389" mass="44136">MATRFTLGIEEEFQIVDHKTNALLSGAPQLLQQAVSGLEERIKPELLQSTIELITPVLPDLATARHVLRESRALLAARMAREGQTLVSAGTHPFSHWVSQAPSVGERYTEMVAEYREAALRNLAFGLHIHVYVDDDRDLLIQVFNRARTWLPHLLALSTNAPFVEGRETGYKSYRPIIKHLLPRSAIPPTFANWQAFDAYLQELISLGVIDNGKKIWWEVRPHVFYHTLEFRVCDMPLTIQDTLALAALCQALVAKLTRDIEQGREQELCSVMALEENLWQAMRYGLDARFLDFSRRRSIPMRNAIRDLLTDLHEVSEELGCQPEVAYVYQMLDDPLGTGADRQLAIYHETGDLQEVVRFLRAQTMKDIDPVMEGMAGNSARYGGELSL</sequence>
<accession>A0A326UHM9</accession>
<dbReference type="EMBL" id="QKUF01000001">
    <property type="protein sequence ID" value="PZW36370.1"/>
    <property type="molecule type" value="Genomic_DNA"/>
</dbReference>
<dbReference type="InterPro" id="IPR006336">
    <property type="entry name" value="GCS2"/>
</dbReference>
<dbReference type="GO" id="GO:0004357">
    <property type="term" value="F:glutamate-cysteine ligase activity"/>
    <property type="evidence" value="ECO:0007669"/>
    <property type="project" value="UniProtKB-EC"/>
</dbReference>
<dbReference type="GO" id="GO:0042398">
    <property type="term" value="P:modified amino acid biosynthetic process"/>
    <property type="evidence" value="ECO:0007669"/>
    <property type="project" value="InterPro"/>
</dbReference>
<evidence type="ECO:0000256" key="2">
    <source>
        <dbReference type="ARBA" id="ARBA00022741"/>
    </source>
</evidence>
<dbReference type="GO" id="GO:0005524">
    <property type="term" value="F:ATP binding"/>
    <property type="evidence" value="ECO:0007669"/>
    <property type="project" value="UniProtKB-KW"/>
</dbReference>
<comment type="catalytic activity">
    <reaction evidence="4 5">
        <text>L-cysteine + L-glutamate + ATP = gamma-L-glutamyl-L-cysteine + ADP + phosphate + H(+)</text>
        <dbReference type="Rhea" id="RHEA:13285"/>
        <dbReference type="ChEBI" id="CHEBI:15378"/>
        <dbReference type="ChEBI" id="CHEBI:29985"/>
        <dbReference type="ChEBI" id="CHEBI:30616"/>
        <dbReference type="ChEBI" id="CHEBI:35235"/>
        <dbReference type="ChEBI" id="CHEBI:43474"/>
        <dbReference type="ChEBI" id="CHEBI:58173"/>
        <dbReference type="ChEBI" id="CHEBI:456216"/>
        <dbReference type="EC" id="6.3.2.2"/>
    </reaction>
</comment>
<evidence type="ECO:0000256" key="3">
    <source>
        <dbReference type="ARBA" id="ARBA00022840"/>
    </source>
</evidence>
<evidence type="ECO:0000256" key="4">
    <source>
        <dbReference type="ARBA" id="ARBA00048819"/>
    </source>
</evidence>
<dbReference type="PANTHER" id="PTHR36510">
    <property type="entry name" value="GLUTAMATE--CYSTEINE LIGASE 2-RELATED"/>
    <property type="match status" value="1"/>
</dbReference>
<dbReference type="HAMAP" id="MF_01609">
    <property type="entry name" value="Glu_cys_ligase_2"/>
    <property type="match status" value="1"/>
</dbReference>
<protein>
    <recommendedName>
        <fullName evidence="5">Putative glutamate--cysteine ligase 2</fullName>
        <ecNumber evidence="5">6.3.2.2</ecNumber>
    </recommendedName>
    <alternativeName>
        <fullName evidence="5">Gamma-glutamylcysteine synthetase 2</fullName>
        <shortName evidence="5">GCS 2</shortName>
        <shortName evidence="5">Gamma-GCS 2</shortName>
    </alternativeName>
</protein>
<comment type="similarity">
    <text evidence="5">Belongs to the glutamate--cysteine ligase type 2 family. YbdK subfamily.</text>
</comment>
<evidence type="ECO:0000313" key="6">
    <source>
        <dbReference type="EMBL" id="PZW36370.1"/>
    </source>
</evidence>
<dbReference type="AlphaFoldDB" id="A0A326UHM9"/>
<dbReference type="InterPro" id="IPR014746">
    <property type="entry name" value="Gln_synth/guanido_kin_cat_dom"/>
</dbReference>
<dbReference type="Gene3D" id="3.30.590.20">
    <property type="match status" value="1"/>
</dbReference>
<name>A0A326UHM9_THEHA</name>
<dbReference type="InterPro" id="IPR011793">
    <property type="entry name" value="YbdK"/>
</dbReference>
<gene>
    <name evidence="6" type="ORF">EI42_00544</name>
</gene>
<reference evidence="6 7" key="1">
    <citation type="submission" date="2018-06" db="EMBL/GenBank/DDBJ databases">
        <title>Genomic Encyclopedia of Archaeal and Bacterial Type Strains, Phase II (KMG-II): from individual species to whole genera.</title>
        <authorList>
            <person name="Goeker M."/>
        </authorList>
    </citation>
    <scope>NUCLEOTIDE SEQUENCE [LARGE SCALE GENOMIC DNA]</scope>
    <source>
        <strain evidence="6 7">ATCC BAA-1881</strain>
    </source>
</reference>
<evidence type="ECO:0000256" key="1">
    <source>
        <dbReference type="ARBA" id="ARBA00022598"/>
    </source>
</evidence>
<comment type="caution">
    <text evidence="6">The sequence shown here is derived from an EMBL/GenBank/DDBJ whole genome shotgun (WGS) entry which is preliminary data.</text>
</comment>
<dbReference type="PANTHER" id="PTHR36510:SF1">
    <property type="entry name" value="GLUTAMATE--CYSTEINE LIGASE 2-RELATED"/>
    <property type="match status" value="1"/>
</dbReference>
<dbReference type="RefSeq" id="WP_246046309.1">
    <property type="nucleotide sequence ID" value="NZ_BIFX01000001.1"/>
</dbReference>